<feature type="domain" description="FAD/NAD(P)-binding" evidence="1">
    <location>
        <begin position="17"/>
        <end position="304"/>
    </location>
</feature>
<dbReference type="SUPFAM" id="SSF51905">
    <property type="entry name" value="FAD/NAD(P)-binding domain"/>
    <property type="match status" value="1"/>
</dbReference>
<name>A0A6A6NXU1_9PEZI</name>
<evidence type="ECO:0000313" key="3">
    <source>
        <dbReference type="Proteomes" id="UP000799766"/>
    </source>
</evidence>
<organism evidence="2 3">
    <name type="scientific">Lineolata rhizophorae</name>
    <dbReference type="NCBI Taxonomy" id="578093"/>
    <lineage>
        <taxon>Eukaryota</taxon>
        <taxon>Fungi</taxon>
        <taxon>Dikarya</taxon>
        <taxon>Ascomycota</taxon>
        <taxon>Pezizomycotina</taxon>
        <taxon>Dothideomycetes</taxon>
        <taxon>Dothideomycetes incertae sedis</taxon>
        <taxon>Lineolatales</taxon>
        <taxon>Lineolataceae</taxon>
        <taxon>Lineolata</taxon>
    </lineage>
</organism>
<dbReference type="Proteomes" id="UP000799766">
    <property type="component" value="Unassembled WGS sequence"/>
</dbReference>
<dbReference type="PRINTS" id="PR00368">
    <property type="entry name" value="FADPNR"/>
</dbReference>
<dbReference type="PANTHER" id="PTHR43735">
    <property type="entry name" value="APOPTOSIS-INDUCING FACTOR 1"/>
    <property type="match status" value="1"/>
</dbReference>
<dbReference type="PANTHER" id="PTHR43735:SF24">
    <property type="entry name" value="NUCLEOTIDE-DISULPHIDE OXIDOREDUCTASE AMID-LIKE, PUTATIVE (AFU_ORTHOLOGUE AFUA_1G17180)-RELATED"/>
    <property type="match status" value="1"/>
</dbReference>
<reference evidence="2" key="1">
    <citation type="journal article" date="2020" name="Stud. Mycol.">
        <title>101 Dothideomycetes genomes: a test case for predicting lifestyles and emergence of pathogens.</title>
        <authorList>
            <person name="Haridas S."/>
            <person name="Albert R."/>
            <person name="Binder M."/>
            <person name="Bloem J."/>
            <person name="Labutti K."/>
            <person name="Salamov A."/>
            <person name="Andreopoulos B."/>
            <person name="Baker S."/>
            <person name="Barry K."/>
            <person name="Bills G."/>
            <person name="Bluhm B."/>
            <person name="Cannon C."/>
            <person name="Castanera R."/>
            <person name="Culley D."/>
            <person name="Daum C."/>
            <person name="Ezra D."/>
            <person name="Gonzalez J."/>
            <person name="Henrissat B."/>
            <person name="Kuo A."/>
            <person name="Liang C."/>
            <person name="Lipzen A."/>
            <person name="Lutzoni F."/>
            <person name="Magnuson J."/>
            <person name="Mondo S."/>
            <person name="Nolan M."/>
            <person name="Ohm R."/>
            <person name="Pangilinan J."/>
            <person name="Park H.-J."/>
            <person name="Ramirez L."/>
            <person name="Alfaro M."/>
            <person name="Sun H."/>
            <person name="Tritt A."/>
            <person name="Yoshinaga Y."/>
            <person name="Zwiers L.-H."/>
            <person name="Turgeon B."/>
            <person name="Goodwin S."/>
            <person name="Spatafora J."/>
            <person name="Crous P."/>
            <person name="Grigoriev I."/>
        </authorList>
    </citation>
    <scope>NUCLEOTIDE SEQUENCE</scope>
    <source>
        <strain evidence="2">ATCC 16933</strain>
    </source>
</reference>
<keyword evidence="3" id="KW-1185">Reference proteome</keyword>
<dbReference type="Pfam" id="PF07992">
    <property type="entry name" value="Pyr_redox_2"/>
    <property type="match status" value="1"/>
</dbReference>
<dbReference type="PRINTS" id="PR00411">
    <property type="entry name" value="PNDRDTASEI"/>
</dbReference>
<dbReference type="GO" id="GO:0004174">
    <property type="term" value="F:electron-transferring-flavoprotein dehydrogenase activity"/>
    <property type="evidence" value="ECO:0007669"/>
    <property type="project" value="TreeGrafter"/>
</dbReference>
<evidence type="ECO:0000313" key="2">
    <source>
        <dbReference type="EMBL" id="KAF2456378.1"/>
    </source>
</evidence>
<dbReference type="InterPro" id="IPR023753">
    <property type="entry name" value="FAD/NAD-binding_dom"/>
</dbReference>
<evidence type="ECO:0000259" key="1">
    <source>
        <dbReference type="Pfam" id="PF07992"/>
    </source>
</evidence>
<gene>
    <name evidence="2" type="ORF">BDY21DRAFT_49049</name>
</gene>
<dbReference type="GO" id="GO:0050660">
    <property type="term" value="F:flavin adenine dinucleotide binding"/>
    <property type="evidence" value="ECO:0007669"/>
    <property type="project" value="TreeGrafter"/>
</dbReference>
<dbReference type="Gene3D" id="3.50.50.60">
    <property type="entry name" value="FAD/NAD(P)-binding domain"/>
    <property type="match status" value="2"/>
</dbReference>
<dbReference type="EMBL" id="MU001683">
    <property type="protein sequence ID" value="KAF2456378.1"/>
    <property type="molecule type" value="Genomic_DNA"/>
</dbReference>
<sequence>MSASGVSSQHKTDQVFNILVVGCSYGGLATVVNLLDLCNREVSRFSIYAALPESPVQRAIATRITIVDERDGFYHVIGSPLALLARDYASKAWVRFQDIPALQTPRVRFLHGSVVSVDCESKSVSIIDCQTKQEFDEGYDYLVVASGLKRVWPSVPQSLTKDDYLSETGEHIDSVTCATRHGVAIIGGGGVGVEMAAELKLVHPNIAVKLIHSRNKLMSSEPLPDGFKDRVCSVLQEAGIEVLLDKRVTDTEAVDDDRSDKLFRISLADGSRIVVSHVITAISRSVPTTWYLPDAALDSNGYVKICPSYEFGFSQVICIVLIMSSISRLRFSSDVPNAKYHFAVGDIVAWSGIKRCGAAMHMGHYAARNMHQQMLSELATGINGSLTPTVVELEETPPMIGVALGKKAVCYDPAEGTTVGEDLMAALFGDDLGFGICWGYMQLGQMP</sequence>
<dbReference type="AlphaFoldDB" id="A0A6A6NXU1"/>
<proteinExistence type="predicted"/>
<protein>
    <recommendedName>
        <fullName evidence="1">FAD/NAD(P)-binding domain-containing protein</fullName>
    </recommendedName>
</protein>
<dbReference type="InterPro" id="IPR036188">
    <property type="entry name" value="FAD/NAD-bd_sf"/>
</dbReference>
<dbReference type="GO" id="GO:0005737">
    <property type="term" value="C:cytoplasm"/>
    <property type="evidence" value="ECO:0007669"/>
    <property type="project" value="TreeGrafter"/>
</dbReference>
<accession>A0A6A6NXU1</accession>
<dbReference type="OrthoDB" id="202203at2759"/>